<accession>A0A1I4PWI5</accession>
<reference evidence="2" key="1">
    <citation type="submission" date="2016-10" db="EMBL/GenBank/DDBJ databases">
        <authorList>
            <person name="Varghese N."/>
            <person name="Submissions S."/>
        </authorList>
    </citation>
    <scope>NUCLEOTIDE SEQUENCE [LARGE SCALE GENOMIC DNA]</scope>
    <source>
        <strain evidence="2">CGMCC 1.4250</strain>
    </source>
</reference>
<keyword evidence="1" id="KW-0969">Cilium</keyword>
<dbReference type="InterPro" id="IPR013367">
    <property type="entry name" value="Flagellar_put"/>
</dbReference>
<keyword evidence="1" id="KW-0966">Cell projection</keyword>
<dbReference type="NCBIfam" id="TIGR02530">
    <property type="entry name" value="flg_new"/>
    <property type="match status" value="1"/>
</dbReference>
<dbReference type="STRING" id="334253.SAMN04487943_11368"/>
<proteinExistence type="predicted"/>
<name>A0A1I4PWI5_9BACI</name>
<dbReference type="Proteomes" id="UP000198565">
    <property type="component" value="Unassembled WGS sequence"/>
</dbReference>
<protein>
    <submittedName>
        <fullName evidence="1">Flagellar operon protein</fullName>
    </submittedName>
</protein>
<sequence length="119" mass="13490">MDNRIHAYHRPLVPSKNIVQQKKTTPFAEVLKEQQEIELSKHASDRMTQRNIVLSEADWNKMNEKLDQAKDKGVKESLVITSDAAFIVNAENKKVITALDKSELSSKIFTNINGTIVID</sequence>
<dbReference type="OrthoDB" id="165650at2"/>
<dbReference type="AlphaFoldDB" id="A0A1I4PWI5"/>
<dbReference type="Pfam" id="PF12611">
    <property type="entry name" value="Flagellar_put"/>
    <property type="match status" value="1"/>
</dbReference>
<keyword evidence="2" id="KW-1185">Reference proteome</keyword>
<dbReference type="EMBL" id="FOTR01000013">
    <property type="protein sequence ID" value="SFM32181.1"/>
    <property type="molecule type" value="Genomic_DNA"/>
</dbReference>
<organism evidence="1 2">
    <name type="scientific">Gracilibacillus orientalis</name>
    <dbReference type="NCBI Taxonomy" id="334253"/>
    <lineage>
        <taxon>Bacteria</taxon>
        <taxon>Bacillati</taxon>
        <taxon>Bacillota</taxon>
        <taxon>Bacilli</taxon>
        <taxon>Bacillales</taxon>
        <taxon>Bacillaceae</taxon>
        <taxon>Gracilibacillus</taxon>
    </lineage>
</organism>
<dbReference type="RefSeq" id="WP_091485452.1">
    <property type="nucleotide sequence ID" value="NZ_FOTR01000013.1"/>
</dbReference>
<keyword evidence="1" id="KW-0282">Flagellum</keyword>
<gene>
    <name evidence="1" type="ORF">SAMN04487943_11368</name>
</gene>
<evidence type="ECO:0000313" key="2">
    <source>
        <dbReference type="Proteomes" id="UP000198565"/>
    </source>
</evidence>
<evidence type="ECO:0000313" key="1">
    <source>
        <dbReference type="EMBL" id="SFM32181.1"/>
    </source>
</evidence>